<name>A0A927EZR7_9ACTN</name>
<protein>
    <submittedName>
        <fullName evidence="1">Uncharacterized protein</fullName>
    </submittedName>
</protein>
<evidence type="ECO:0000313" key="2">
    <source>
        <dbReference type="Proteomes" id="UP000632289"/>
    </source>
</evidence>
<organism evidence="1 2">
    <name type="scientific">Streptomyces chumphonensis</name>
    <dbReference type="NCBI Taxonomy" id="1214925"/>
    <lineage>
        <taxon>Bacteria</taxon>
        <taxon>Bacillati</taxon>
        <taxon>Actinomycetota</taxon>
        <taxon>Actinomycetes</taxon>
        <taxon>Kitasatosporales</taxon>
        <taxon>Streptomycetaceae</taxon>
        <taxon>Streptomyces</taxon>
    </lineage>
</organism>
<keyword evidence="2" id="KW-1185">Reference proteome</keyword>
<dbReference type="RefSeq" id="WP_191210270.1">
    <property type="nucleotide sequence ID" value="NZ_BAABKL010000050.1"/>
</dbReference>
<dbReference type="Proteomes" id="UP000632289">
    <property type="component" value="Unassembled WGS sequence"/>
</dbReference>
<reference evidence="1" key="1">
    <citation type="submission" date="2020-09" db="EMBL/GenBank/DDBJ databases">
        <title>Secondary metabolite and genome analysis of marine Streptomyces chumphonensis KK1-2T.</title>
        <authorList>
            <person name="Phongsopitanun W."/>
            <person name="Kanchanasin P."/>
            <person name="Pittayakhajonwut P."/>
            <person name="Suwanborirux K."/>
            <person name="Tanasupawat S."/>
        </authorList>
    </citation>
    <scope>NUCLEOTIDE SEQUENCE</scope>
    <source>
        <strain evidence="1">KK1-2</strain>
    </source>
</reference>
<dbReference type="AlphaFoldDB" id="A0A927EZR7"/>
<accession>A0A927EZR7</accession>
<dbReference type="EMBL" id="JACXYU010000007">
    <property type="protein sequence ID" value="MBD3932980.1"/>
    <property type="molecule type" value="Genomic_DNA"/>
</dbReference>
<sequence length="135" mass="14253">MSFEEEWARLHEQAGLRLAGVAPIDGGGGAPGPKLKVTPSLLENRAGEADTVRDALRRADDATLRETGQIPGGLAGFTSAGAIPVFQERWAEQMTHLDDLLDRGVAQSLRNAAGLLRTEDLAQADNAKGIDVPKG</sequence>
<comment type="caution">
    <text evidence="1">The sequence shown here is derived from an EMBL/GenBank/DDBJ whole genome shotgun (WGS) entry which is preliminary data.</text>
</comment>
<gene>
    <name evidence="1" type="ORF">IF129_15650</name>
</gene>
<proteinExistence type="predicted"/>
<evidence type="ECO:0000313" key="1">
    <source>
        <dbReference type="EMBL" id="MBD3932980.1"/>
    </source>
</evidence>